<evidence type="ECO:0000259" key="3">
    <source>
        <dbReference type="Pfam" id="PF03466"/>
    </source>
</evidence>
<evidence type="ECO:0000256" key="1">
    <source>
        <dbReference type="ARBA" id="ARBA00009437"/>
    </source>
</evidence>
<dbReference type="InterPro" id="IPR005119">
    <property type="entry name" value="LysR_subst-bd"/>
</dbReference>
<accession>A0ABX5UC57</accession>
<dbReference type="PANTHER" id="PTHR30537">
    <property type="entry name" value="HTH-TYPE TRANSCRIPTIONAL REGULATOR"/>
    <property type="match status" value="1"/>
</dbReference>
<dbReference type="Gene3D" id="3.40.190.290">
    <property type="match status" value="1"/>
</dbReference>
<name>A0ABX5UC57_9BURK</name>
<reference evidence="4 5" key="1">
    <citation type="submission" date="2019-05" db="EMBL/GenBank/DDBJ databases">
        <title>Draft Genome Sequences of Six Type Strains of the Genus Massilia.</title>
        <authorList>
            <person name="Miess H."/>
            <person name="Frediansyhah A."/>
            <person name="Gross H."/>
        </authorList>
    </citation>
    <scope>NUCLEOTIDE SEQUENCE [LARGE SCALE GENOMIC DNA]</scope>
    <source>
        <strain evidence="4 5">DSMZ 26121</strain>
    </source>
</reference>
<proteinExistence type="inferred from homology"/>
<dbReference type="EMBL" id="CP040017">
    <property type="protein sequence ID" value="QCP09120.1"/>
    <property type="molecule type" value="Genomic_DNA"/>
</dbReference>
<feature type="domain" description="LysR substrate-binding" evidence="3">
    <location>
        <begin position="2"/>
        <end position="192"/>
    </location>
</feature>
<dbReference type="Pfam" id="PF03466">
    <property type="entry name" value="LysR_substrate"/>
    <property type="match status" value="1"/>
</dbReference>
<dbReference type="Proteomes" id="UP000298763">
    <property type="component" value="Chromosome"/>
</dbReference>
<evidence type="ECO:0000313" key="5">
    <source>
        <dbReference type="Proteomes" id="UP000298763"/>
    </source>
</evidence>
<dbReference type="InterPro" id="IPR058163">
    <property type="entry name" value="LysR-type_TF_proteobact-type"/>
</dbReference>
<protein>
    <recommendedName>
        <fullName evidence="3">LysR substrate-binding domain-containing protein</fullName>
    </recommendedName>
</protein>
<sequence length="260" mass="28486">MRIAASGHATDSILMPKLTKLLRAYPDIKVEISTDYRMVDIVEMRFDAGVRLGESLAKDMIAVRIGPDVRMAVVCAPSYFARYPIPAAPHELTEHDCINVRLPTHGGLLPWNFKRGSQELNVWVESTLIFSGFPQVLKAALDGMGLTFILEEVAQKHIDTGRSSEFLMTGATFSRATICTTQADDSRRPPSRYWWMPCVTSREVCDCPLAAEPTSLLSPAYSLLRDTLLLGCPFALYSSVDPGSSSSSSQAGPAVLRSCP</sequence>
<dbReference type="SUPFAM" id="SSF53850">
    <property type="entry name" value="Periplasmic binding protein-like II"/>
    <property type="match status" value="1"/>
</dbReference>
<gene>
    <name evidence="4" type="ORF">FCL38_00700</name>
</gene>
<feature type="compositionally biased region" description="Low complexity" evidence="2">
    <location>
        <begin position="240"/>
        <end position="249"/>
    </location>
</feature>
<evidence type="ECO:0000313" key="4">
    <source>
        <dbReference type="EMBL" id="QCP09120.1"/>
    </source>
</evidence>
<evidence type="ECO:0000256" key="2">
    <source>
        <dbReference type="SAM" id="MobiDB-lite"/>
    </source>
</evidence>
<dbReference type="PANTHER" id="PTHR30537:SF1">
    <property type="entry name" value="HTH-TYPE TRANSCRIPTIONAL REGULATOR PGRR"/>
    <property type="match status" value="1"/>
</dbReference>
<feature type="region of interest" description="Disordered" evidence="2">
    <location>
        <begin position="240"/>
        <end position="260"/>
    </location>
</feature>
<comment type="similarity">
    <text evidence="1">Belongs to the LysR transcriptional regulatory family.</text>
</comment>
<organism evidence="4 5">
    <name type="scientific">Pseudoduganella umbonata</name>
    <dbReference type="NCBI Taxonomy" id="864828"/>
    <lineage>
        <taxon>Bacteria</taxon>
        <taxon>Pseudomonadati</taxon>
        <taxon>Pseudomonadota</taxon>
        <taxon>Betaproteobacteria</taxon>
        <taxon>Burkholderiales</taxon>
        <taxon>Oxalobacteraceae</taxon>
        <taxon>Telluria group</taxon>
        <taxon>Pseudoduganella</taxon>
    </lineage>
</organism>
<keyword evidence="5" id="KW-1185">Reference proteome</keyword>